<keyword evidence="5 7" id="KW-0574">Periplasm</keyword>
<feature type="signal peptide" evidence="7">
    <location>
        <begin position="1"/>
        <end position="25"/>
    </location>
</feature>
<evidence type="ECO:0000256" key="4">
    <source>
        <dbReference type="ARBA" id="ARBA00022729"/>
    </source>
</evidence>
<keyword evidence="6 7" id="KW-0131">Cell cycle</keyword>
<dbReference type="GO" id="GO:0017038">
    <property type="term" value="P:protein import"/>
    <property type="evidence" value="ECO:0007669"/>
    <property type="project" value="InterPro"/>
</dbReference>
<dbReference type="NCBIfam" id="TIGR02800">
    <property type="entry name" value="propeller_TolB"/>
    <property type="match status" value="1"/>
</dbReference>
<reference evidence="9 10" key="1">
    <citation type="submission" date="2019-03" db="EMBL/GenBank/DDBJ databases">
        <title>Sapientia aquatica gen. nov., sp. nov., isolated from a crater lake.</title>
        <authorList>
            <person name="Felfoldi T."/>
            <person name="Szabo A."/>
            <person name="Toth E."/>
            <person name="Schumann P."/>
            <person name="Keki Z."/>
            <person name="Marialigeti K."/>
            <person name="Mathe I."/>
        </authorList>
    </citation>
    <scope>NUCLEOTIDE SEQUENCE [LARGE SCALE GENOMIC DNA]</scope>
    <source>
        <strain evidence="9 10">SA-152</strain>
    </source>
</reference>
<feature type="chain" id="PRO_5021049455" description="Tol-Pal system protein TolB" evidence="7">
    <location>
        <begin position="26"/>
        <end position="425"/>
    </location>
</feature>
<evidence type="ECO:0000259" key="8">
    <source>
        <dbReference type="Pfam" id="PF04052"/>
    </source>
</evidence>
<dbReference type="GO" id="GO:0051301">
    <property type="term" value="P:cell division"/>
    <property type="evidence" value="ECO:0007669"/>
    <property type="project" value="UniProtKB-UniRule"/>
</dbReference>
<dbReference type="EMBL" id="SMYL01000002">
    <property type="protein sequence ID" value="TDK67623.1"/>
    <property type="molecule type" value="Genomic_DNA"/>
</dbReference>
<accession>A0A4R5W4B3</accession>
<dbReference type="InterPro" id="IPR011659">
    <property type="entry name" value="WD40"/>
</dbReference>
<dbReference type="Gene3D" id="3.40.50.10070">
    <property type="entry name" value="TolB, N-terminal domain"/>
    <property type="match status" value="1"/>
</dbReference>
<keyword evidence="4 7" id="KW-0732">Signal</keyword>
<sequence precursor="true">MNYFLKKYLGLFLLIASVLSAPAQAQLHVEISGVGASQIPVAIASFANENIAPQVVSQIIKDDLSRSGYFRVIATSGPLSETDSVNLADWKSQGVDALLVGSVQQTPDGRYDVRYKLYDTAQSKTLSAFAIAATPQYTRVTAHKVADDVYEKLTGIRGVFSTRIAYVTKNGPNYQLEIADADGDGVQIAFRSKEPIISPSWSPDGTKVAYVSFELRKPVIYVQNLMTGGRTLVANFKGNNSAPAWSPDGSKLAVALTKDGLTQVYSVNADGSGVQRLTNTSGIDTEPQYSADGQSIYFTSDRSGGPQIYRMSAAGGEARRVTFNGTYNISPRISPDGQSLAYISRRDGKFQLYVLDLGNNQELRLTDTQNDDSPSFAPNSKYIMYATEVGGRGNLGVVSVDGRTKQRLTTQAGDVRNPTWGPFMK</sequence>
<name>A0A4R5W4B3_9BURK</name>
<dbReference type="SUPFAM" id="SSF52964">
    <property type="entry name" value="TolB, N-terminal domain"/>
    <property type="match status" value="1"/>
</dbReference>
<dbReference type="Gene3D" id="2.120.10.30">
    <property type="entry name" value="TolB, C-terminal domain"/>
    <property type="match status" value="1"/>
</dbReference>
<dbReference type="OrthoDB" id="9802240at2"/>
<protein>
    <recommendedName>
        <fullName evidence="7">Tol-Pal system protein TolB</fullName>
    </recommendedName>
</protein>
<dbReference type="InterPro" id="IPR011042">
    <property type="entry name" value="6-blade_b-propeller_TolB-like"/>
</dbReference>
<dbReference type="Pfam" id="PF04052">
    <property type="entry name" value="TolB_N"/>
    <property type="match status" value="1"/>
</dbReference>
<dbReference type="SUPFAM" id="SSF69304">
    <property type="entry name" value="Tricorn protease N-terminal domain"/>
    <property type="match status" value="1"/>
</dbReference>
<dbReference type="Proteomes" id="UP000294829">
    <property type="component" value="Unassembled WGS sequence"/>
</dbReference>
<evidence type="ECO:0000256" key="2">
    <source>
        <dbReference type="ARBA" id="ARBA00009820"/>
    </source>
</evidence>
<evidence type="ECO:0000256" key="1">
    <source>
        <dbReference type="ARBA" id="ARBA00004418"/>
    </source>
</evidence>
<evidence type="ECO:0000256" key="3">
    <source>
        <dbReference type="ARBA" id="ARBA00022618"/>
    </source>
</evidence>
<gene>
    <name evidence="7 9" type="primary">tolB</name>
    <name evidence="9" type="ORF">E2I14_04210</name>
</gene>
<comment type="subunit">
    <text evidence="7">The Tol-Pal system is composed of five core proteins: the inner membrane proteins TolA, TolQ and TolR, the periplasmic protein TolB and the outer membrane protein Pal. They form a network linking the inner and outer membranes and the peptidoglycan layer.</text>
</comment>
<evidence type="ECO:0000313" key="10">
    <source>
        <dbReference type="Proteomes" id="UP000294829"/>
    </source>
</evidence>
<dbReference type="AlphaFoldDB" id="A0A4R5W4B3"/>
<organism evidence="9 10">
    <name type="scientific">Sapientia aquatica</name>
    <dbReference type="NCBI Taxonomy" id="1549640"/>
    <lineage>
        <taxon>Bacteria</taxon>
        <taxon>Pseudomonadati</taxon>
        <taxon>Pseudomonadota</taxon>
        <taxon>Betaproteobacteria</taxon>
        <taxon>Burkholderiales</taxon>
        <taxon>Oxalobacteraceae</taxon>
        <taxon>Sapientia</taxon>
    </lineage>
</organism>
<comment type="function">
    <text evidence="7">Part of the Tol-Pal system, which plays a role in outer membrane invagination during cell division and is important for maintaining outer membrane integrity.</text>
</comment>
<feature type="domain" description="TolB N-terminal" evidence="8">
    <location>
        <begin position="28"/>
        <end position="125"/>
    </location>
</feature>
<dbReference type="PANTHER" id="PTHR36842:SF1">
    <property type="entry name" value="PROTEIN TOLB"/>
    <property type="match status" value="1"/>
</dbReference>
<keyword evidence="3 7" id="KW-0132">Cell division</keyword>
<dbReference type="GO" id="GO:0042597">
    <property type="term" value="C:periplasmic space"/>
    <property type="evidence" value="ECO:0007669"/>
    <property type="project" value="UniProtKB-SubCell"/>
</dbReference>
<dbReference type="Pfam" id="PF07676">
    <property type="entry name" value="PD40"/>
    <property type="match status" value="5"/>
</dbReference>
<evidence type="ECO:0000256" key="6">
    <source>
        <dbReference type="ARBA" id="ARBA00023306"/>
    </source>
</evidence>
<keyword evidence="10" id="KW-1185">Reference proteome</keyword>
<comment type="caution">
    <text evidence="9">The sequence shown here is derived from an EMBL/GenBank/DDBJ whole genome shotgun (WGS) entry which is preliminary data.</text>
</comment>
<evidence type="ECO:0000313" key="9">
    <source>
        <dbReference type="EMBL" id="TDK67623.1"/>
    </source>
</evidence>
<dbReference type="InterPro" id="IPR014167">
    <property type="entry name" value="Tol-Pal_TolB"/>
</dbReference>
<evidence type="ECO:0000256" key="5">
    <source>
        <dbReference type="ARBA" id="ARBA00022764"/>
    </source>
</evidence>
<proteinExistence type="inferred from homology"/>
<comment type="similarity">
    <text evidence="2 7">Belongs to the TolB family.</text>
</comment>
<dbReference type="InterPro" id="IPR007195">
    <property type="entry name" value="TolB_N"/>
</dbReference>
<evidence type="ECO:0000256" key="7">
    <source>
        <dbReference type="HAMAP-Rule" id="MF_00671"/>
    </source>
</evidence>
<comment type="subcellular location">
    <subcellularLocation>
        <location evidence="1 7">Periplasm</location>
    </subcellularLocation>
</comment>
<dbReference type="PANTHER" id="PTHR36842">
    <property type="entry name" value="PROTEIN TOLB HOMOLOG"/>
    <property type="match status" value="1"/>
</dbReference>
<dbReference type="RefSeq" id="WP_133327059.1">
    <property type="nucleotide sequence ID" value="NZ_SMYL01000002.1"/>
</dbReference>
<dbReference type="HAMAP" id="MF_00671">
    <property type="entry name" value="TolB"/>
    <property type="match status" value="1"/>
</dbReference>